<evidence type="ECO:0000259" key="5">
    <source>
        <dbReference type="Pfam" id="PF18417"/>
    </source>
</evidence>
<dbReference type="Pfam" id="PF18417">
    <property type="entry name" value="LodA_C"/>
    <property type="match status" value="1"/>
</dbReference>
<feature type="chain" id="PRO_5034964609" description="Iminophenyl-pyruvate dimer synthase domain-containing protein" evidence="2">
    <location>
        <begin position="22"/>
        <end position="1093"/>
    </location>
</feature>
<keyword evidence="7" id="KW-1185">Reference proteome</keyword>
<organism evidence="6 7">
    <name type="scientific">Psilocybe cf. subviscida</name>
    <dbReference type="NCBI Taxonomy" id="2480587"/>
    <lineage>
        <taxon>Eukaryota</taxon>
        <taxon>Fungi</taxon>
        <taxon>Dikarya</taxon>
        <taxon>Basidiomycota</taxon>
        <taxon>Agaricomycotina</taxon>
        <taxon>Agaricomycetes</taxon>
        <taxon>Agaricomycetidae</taxon>
        <taxon>Agaricales</taxon>
        <taxon>Agaricineae</taxon>
        <taxon>Strophariaceae</taxon>
        <taxon>Psilocybe</taxon>
    </lineage>
</organism>
<dbReference type="Gene3D" id="1.20.1260.10">
    <property type="match status" value="1"/>
</dbReference>
<dbReference type="InterPro" id="IPR041168">
    <property type="entry name" value="LodA_N"/>
</dbReference>
<accession>A0A8H5B261</accession>
<dbReference type="Pfam" id="PF17990">
    <property type="entry name" value="LodA_N"/>
    <property type="match status" value="1"/>
</dbReference>
<gene>
    <name evidence="6" type="ORF">D9619_011776</name>
</gene>
<feature type="domain" description="L-lysine epsilon oxidase C-terminal" evidence="5">
    <location>
        <begin position="438"/>
        <end position="558"/>
    </location>
</feature>
<feature type="signal peptide" evidence="2">
    <location>
        <begin position="1"/>
        <end position="21"/>
    </location>
</feature>
<proteinExistence type="predicted"/>
<reference evidence="6 7" key="1">
    <citation type="journal article" date="2020" name="ISME J.">
        <title>Uncovering the hidden diversity of litter-decomposition mechanisms in mushroom-forming fungi.</title>
        <authorList>
            <person name="Floudas D."/>
            <person name="Bentzer J."/>
            <person name="Ahren D."/>
            <person name="Johansson T."/>
            <person name="Persson P."/>
            <person name="Tunlid A."/>
        </authorList>
    </citation>
    <scope>NUCLEOTIDE SEQUENCE [LARGE SCALE GENOMIC DNA]</scope>
    <source>
        <strain evidence="6 7">CBS 101986</strain>
    </source>
</reference>
<dbReference type="PANTHER" id="PTHR34400">
    <property type="match status" value="1"/>
</dbReference>
<comment type="caution">
    <text evidence="6">The sequence shown here is derived from an EMBL/GenBank/DDBJ whole genome shotgun (WGS) entry which is preliminary data.</text>
</comment>
<evidence type="ECO:0000256" key="1">
    <source>
        <dbReference type="SAM" id="MobiDB-lite"/>
    </source>
</evidence>
<sequence>MCGSKWLISTSFFLIMSGSHILRVPGLDSCLQPSKFTASCGALRVIGSATRRPRGFFTMTFDWDHLHIYPPIGIARVGNSTLDDGWFYGPEVPGHFEEPAGGFKDANGAVKRQAARFRVYAFDKAGKVLGEVNKSSGYDIQWQIQVVNKKASWYTFMGKTQEGAFQPGYTTLRNPTVQPNLAPDQRDRLIVDSGIKRINTGDKPVPLVGKFYGSKDKPTDIYLGEARTDEEGRLVVLAGRGTSKSILDPDNPYPYIMTDFDSADWIDDTSDGWISVTIYWDKKAQSYHLNESNARVIGTTPKFANSIYAPTSLYDLMEEVYEKPKREAAQKNNKPYDVGEVDWYKHIWPLLQRPPLLSWVNGQANGGHGPNGPGNFFEEGWQDSLSDPSAANEPIRRGVLGRMRLPTTNSKYDQARVGQAYSYFMPWLSGDGGRTTAGDPSTFASVTELQFDRLMKWAKGEFTKKPVKEYTSFADIPLDEQPKALIRASLEATIGAPLYPGIEMSWNAELSETYNLKADLSTIDMKVKPGDLTKFLSLPWQSDFYMCRSYWWPSARPDTIVTEEVYNTVAQSVVPAQIAKRLTDRVPWERGLHQNYTDEYGDQPLFANTDMAKNWHKLGFIVERPSTGPLPIFVEVQRSPIHRQKKVVEVPVGAIPRSDKQKHGPLVLPTPDEGESPIQSIESLREHLQTAMAIELATIPLYLFGMYSIKTPAQYARDPRYYDPIIAAIRGVVAEEMLHLSLAGNILRAVGGTPKLYDVKYIPSYPMIMPGRVPKLWLQLRKATKANIQTYIDVETREKPNAKPESGKYETLGQFYDAIKYGLKYLVDKGGNIFDADTIPFQFAPGVGYQPHNRDTGGSVVVTNLETANLAIDTIVIQGEGSPGPYDDPDKLEKDHYDVFLDLKEGDASWGLYPVLENPVTSDYWSLDRQIYQVSLTFDAAYCFLLRTIETLWYVEGESPRQKLVLANMYSIMMGVLAPLARFLVTQPVGPNGKNAAPCFGYYEFKKGVSELKQLQDEMQAIIDSYLSVTRETADQVAVNDLGGMLETLLPIQVTVNSLIDLQTFEKRSFGPTKKPVLAGVQIQGSKGFATGQ</sequence>
<dbReference type="Proteomes" id="UP000567179">
    <property type="component" value="Unassembled WGS sequence"/>
</dbReference>
<dbReference type="OrthoDB" id="3253404at2759"/>
<dbReference type="Pfam" id="PF12902">
    <property type="entry name" value="Ferritin-like"/>
    <property type="match status" value="1"/>
</dbReference>
<evidence type="ECO:0008006" key="8">
    <source>
        <dbReference type="Google" id="ProtNLM"/>
    </source>
</evidence>
<dbReference type="InterPro" id="IPR012347">
    <property type="entry name" value="Ferritin-like"/>
</dbReference>
<dbReference type="InterPro" id="IPR026820">
    <property type="entry name" value="VioB/RebD_dom"/>
</dbReference>
<dbReference type="AlphaFoldDB" id="A0A8H5B261"/>
<feature type="domain" description="L-Lysine epsilon oxidase N-terminal" evidence="4">
    <location>
        <begin position="69"/>
        <end position="284"/>
    </location>
</feature>
<evidence type="ECO:0000313" key="7">
    <source>
        <dbReference type="Proteomes" id="UP000567179"/>
    </source>
</evidence>
<evidence type="ECO:0000256" key="2">
    <source>
        <dbReference type="SAM" id="SignalP"/>
    </source>
</evidence>
<evidence type="ECO:0000259" key="3">
    <source>
        <dbReference type="Pfam" id="PF12902"/>
    </source>
</evidence>
<protein>
    <recommendedName>
        <fullName evidence="8">Iminophenyl-pyruvate dimer synthase domain-containing protein</fullName>
    </recommendedName>
</protein>
<feature type="domain" description="Iminophenyl-pyruvate dimer synthase" evidence="3">
    <location>
        <begin position="688"/>
        <end position="903"/>
    </location>
</feature>
<feature type="region of interest" description="Disordered" evidence="1">
    <location>
        <begin position="363"/>
        <end position="393"/>
    </location>
</feature>
<keyword evidence="2" id="KW-0732">Signal</keyword>
<evidence type="ECO:0000313" key="6">
    <source>
        <dbReference type="EMBL" id="KAF5314332.1"/>
    </source>
</evidence>
<dbReference type="InterPro" id="IPR041173">
    <property type="entry name" value="LodA_C"/>
</dbReference>
<dbReference type="EMBL" id="JAACJJ010000044">
    <property type="protein sequence ID" value="KAF5314332.1"/>
    <property type="molecule type" value="Genomic_DNA"/>
</dbReference>
<evidence type="ECO:0000259" key="4">
    <source>
        <dbReference type="Pfam" id="PF17990"/>
    </source>
</evidence>
<dbReference type="PANTHER" id="PTHR34400:SF4">
    <property type="entry name" value="MEMBRANE PROTEIN"/>
    <property type="match status" value="1"/>
</dbReference>
<name>A0A8H5B261_9AGAR</name>